<organism evidence="2 3">
    <name type="scientific">Armillaria borealis</name>
    <dbReference type="NCBI Taxonomy" id="47425"/>
    <lineage>
        <taxon>Eukaryota</taxon>
        <taxon>Fungi</taxon>
        <taxon>Dikarya</taxon>
        <taxon>Basidiomycota</taxon>
        <taxon>Agaricomycotina</taxon>
        <taxon>Agaricomycetes</taxon>
        <taxon>Agaricomycetidae</taxon>
        <taxon>Agaricales</taxon>
        <taxon>Marasmiineae</taxon>
        <taxon>Physalacriaceae</taxon>
        <taxon>Armillaria</taxon>
    </lineage>
</organism>
<proteinExistence type="predicted"/>
<name>A0AA39JKV6_9AGAR</name>
<sequence>MENDQNPSKKREASLTVTDQPSPKHAKTDPASSVAVQESAHSMGIRQLVQESETISRIRDRLKNGQMSEEVLDDVALVVRATAFQYKSSHPDWPYNPIAKFSLLRHPCLSSSDIYDHVAVVSSEDDPKWEDLIYKYGVEESGSPHVKEQGDHAMSNSIRDYLSSYRDVICQVILGQKDFSLWKGVGQDGSDNNSFFKELRLPQVAGWPSLLLHELGSYDADVFDELLEPLFVHGRCLMLVNTTGSGKTRFLLEGLVRHWGVYFVGNRDTARLGSRDFQFIVERIQAANAFKADAVSEKDFKVNEDIAHRQYKKLLLSRMIVFDYFLHASMLATISEKDLRLAWVKIQVHPSDIIGKDIFVDVVQKLDRATDGYLDRELLERLNSIRNRLHNQFPPHNPESDTRRFSCIIDDVQGPILQALNAFRSASSPNMRRSLMRPLMQDCRDILADKNWFLSLSGTGTNIQVMVEHPASSLLKPGADFYRHSEIGAFENADIQARYIKKFAPPGLHNKLSDFLERVFVWTRGRFRLTATLVELLIVTGFKCPHTVLNRYIKVFCGDDFEPGDANDLTKLEPPLPDSGIWKVLSVLDVGRLAKLKQFEDVLKPNLADYVLTGKPLPVLSAKDSILVELGVSRFTGSSEDVKTDEPLILTAIMAWLERTEKIYLHKQGTRNSAWSPAWCVARSRASRSLN</sequence>
<dbReference type="EMBL" id="JAUEPT010000019">
    <property type="protein sequence ID" value="KAK0444344.1"/>
    <property type="molecule type" value="Genomic_DNA"/>
</dbReference>
<dbReference type="Proteomes" id="UP001175226">
    <property type="component" value="Unassembled WGS sequence"/>
</dbReference>
<comment type="caution">
    <text evidence="2">The sequence shown here is derived from an EMBL/GenBank/DDBJ whole genome shotgun (WGS) entry which is preliminary data.</text>
</comment>
<dbReference type="AlphaFoldDB" id="A0AA39JKV6"/>
<evidence type="ECO:0000313" key="3">
    <source>
        <dbReference type="Proteomes" id="UP001175226"/>
    </source>
</evidence>
<accession>A0AA39JKV6</accession>
<feature type="region of interest" description="Disordered" evidence="1">
    <location>
        <begin position="1"/>
        <end position="47"/>
    </location>
</feature>
<keyword evidence="3" id="KW-1185">Reference proteome</keyword>
<gene>
    <name evidence="2" type="ORF">EV421DRAFT_1800604</name>
</gene>
<reference evidence="2" key="1">
    <citation type="submission" date="2023-06" db="EMBL/GenBank/DDBJ databases">
        <authorList>
            <consortium name="Lawrence Berkeley National Laboratory"/>
            <person name="Ahrendt S."/>
            <person name="Sahu N."/>
            <person name="Indic B."/>
            <person name="Wong-Bajracharya J."/>
            <person name="Merenyi Z."/>
            <person name="Ke H.-M."/>
            <person name="Monk M."/>
            <person name="Kocsube S."/>
            <person name="Drula E."/>
            <person name="Lipzen A."/>
            <person name="Balint B."/>
            <person name="Henrissat B."/>
            <person name="Andreopoulos B."/>
            <person name="Martin F.M."/>
            <person name="Harder C.B."/>
            <person name="Rigling D."/>
            <person name="Ford K.L."/>
            <person name="Foster G.D."/>
            <person name="Pangilinan J."/>
            <person name="Papanicolaou A."/>
            <person name="Barry K."/>
            <person name="LaButti K."/>
            <person name="Viragh M."/>
            <person name="Koriabine M."/>
            <person name="Yan M."/>
            <person name="Riley R."/>
            <person name="Champramary S."/>
            <person name="Plett K.L."/>
            <person name="Tsai I.J."/>
            <person name="Slot J."/>
            <person name="Sipos G."/>
            <person name="Plett J."/>
            <person name="Nagy L.G."/>
            <person name="Grigoriev I.V."/>
        </authorList>
    </citation>
    <scope>NUCLEOTIDE SEQUENCE</scope>
    <source>
        <strain evidence="2">FPL87.14</strain>
    </source>
</reference>
<evidence type="ECO:0000256" key="1">
    <source>
        <dbReference type="SAM" id="MobiDB-lite"/>
    </source>
</evidence>
<protein>
    <submittedName>
        <fullName evidence="2">Uncharacterized protein</fullName>
    </submittedName>
</protein>
<evidence type="ECO:0000313" key="2">
    <source>
        <dbReference type="EMBL" id="KAK0444344.1"/>
    </source>
</evidence>
<feature type="compositionally biased region" description="Polar residues" evidence="1">
    <location>
        <begin position="30"/>
        <end position="40"/>
    </location>
</feature>